<sequence length="82" mass="9861">MRKAISATSMWHRLHDQHRVRRRAPGIYLPRVIAEAKRAAIRELPVEWLINTLDRINMLDEKQQKELPDISERDNSIYLHRH</sequence>
<gene>
    <name evidence="1" type="ORF">A6K76_10675</name>
</gene>
<reference evidence="1 2" key="1">
    <citation type="submission" date="2016-07" db="EMBL/GenBank/DDBJ databases">
        <title>Caryophanon latum genome sequencing.</title>
        <authorList>
            <person name="Verma A."/>
            <person name="Pal Y."/>
            <person name="Krishnamurthi S."/>
        </authorList>
    </citation>
    <scope>NUCLEOTIDE SEQUENCE [LARGE SCALE GENOMIC DNA]</scope>
    <source>
        <strain evidence="1 2">DSM 14151</strain>
    </source>
</reference>
<organism evidence="1 2">
    <name type="scientific">Caryophanon latum</name>
    <dbReference type="NCBI Taxonomy" id="33977"/>
    <lineage>
        <taxon>Bacteria</taxon>
        <taxon>Bacillati</taxon>
        <taxon>Bacillota</taxon>
        <taxon>Bacilli</taxon>
        <taxon>Bacillales</taxon>
        <taxon>Caryophanaceae</taxon>
        <taxon>Caryophanon</taxon>
    </lineage>
</organism>
<dbReference type="AlphaFoldDB" id="A0A1C0YTW2"/>
<dbReference type="EMBL" id="MATO01000035">
    <property type="protein sequence ID" value="OCS90605.1"/>
    <property type="molecule type" value="Genomic_DNA"/>
</dbReference>
<keyword evidence="2" id="KW-1185">Reference proteome</keyword>
<proteinExistence type="predicted"/>
<dbReference type="Proteomes" id="UP000093482">
    <property type="component" value="Unassembled WGS sequence"/>
</dbReference>
<comment type="caution">
    <text evidence="1">The sequence shown here is derived from an EMBL/GenBank/DDBJ whole genome shotgun (WGS) entry which is preliminary data.</text>
</comment>
<protein>
    <submittedName>
        <fullName evidence="1">Uncharacterized protein</fullName>
    </submittedName>
</protein>
<evidence type="ECO:0000313" key="1">
    <source>
        <dbReference type="EMBL" id="OCS90605.1"/>
    </source>
</evidence>
<accession>A0A1C0YTW2</accession>
<evidence type="ECO:0000313" key="2">
    <source>
        <dbReference type="Proteomes" id="UP000093482"/>
    </source>
</evidence>
<name>A0A1C0YTW2_9BACL</name>